<evidence type="ECO:0008006" key="8">
    <source>
        <dbReference type="Google" id="ProtNLM"/>
    </source>
</evidence>
<feature type="non-terminal residue" evidence="7">
    <location>
        <position position="1"/>
    </location>
</feature>
<keyword evidence="2" id="KW-0815">Transposition</keyword>
<gene>
    <name evidence="7" type="ORF">S03H2_04276</name>
</gene>
<evidence type="ECO:0000256" key="3">
    <source>
        <dbReference type="ARBA" id="ARBA00023125"/>
    </source>
</evidence>
<evidence type="ECO:0000313" key="7">
    <source>
        <dbReference type="EMBL" id="GAH19813.1"/>
    </source>
</evidence>
<evidence type="ECO:0000259" key="6">
    <source>
        <dbReference type="Pfam" id="PF07282"/>
    </source>
</evidence>
<feature type="domain" description="Probable transposase IS891/IS1136/IS1341" evidence="5">
    <location>
        <begin position="77"/>
        <end position="184"/>
    </location>
</feature>
<evidence type="ECO:0000259" key="5">
    <source>
        <dbReference type="Pfam" id="PF01385"/>
    </source>
</evidence>
<dbReference type="Pfam" id="PF01385">
    <property type="entry name" value="OrfB_IS605"/>
    <property type="match status" value="1"/>
</dbReference>
<keyword evidence="4" id="KW-0233">DNA recombination</keyword>
<dbReference type="EMBL" id="BARU01001677">
    <property type="protein sequence ID" value="GAH19813.1"/>
    <property type="molecule type" value="Genomic_DNA"/>
</dbReference>
<evidence type="ECO:0000256" key="4">
    <source>
        <dbReference type="ARBA" id="ARBA00023172"/>
    </source>
</evidence>
<dbReference type="InterPro" id="IPR010095">
    <property type="entry name" value="Cas12f1-like_TNB"/>
</dbReference>
<dbReference type="AlphaFoldDB" id="X1FG86"/>
<sequence>PKFKGKKYFTTMVYNQSGFKHEKGFIELSHKHPAKTKLLFKIPNKFFFEKIYQIAIYKKEGKDFYLSIIYQKPELEYKDNKLYQAFDLGVTKHTAVNSKGKFIEFISKRPDRYWEDKIQKAQSRRDHCKKKSRRWNLLNKNLKLMKRKSANQLKDSQHKLSRKIVDNTKANTIIIGKLETKKLSQKNKYAKGLHKSLQNTGNISRFVRFLIYKTKLIGKRTIEINERGTSKKCCVCGRKHKMPLYKRTMICDCGNLLDRDKNSTVNIMSKFLSQNGMWTSYQQFAGNLRKTGLVIDIMPRYS</sequence>
<dbReference type="InterPro" id="IPR001959">
    <property type="entry name" value="Transposase"/>
</dbReference>
<organism evidence="7">
    <name type="scientific">marine sediment metagenome</name>
    <dbReference type="NCBI Taxonomy" id="412755"/>
    <lineage>
        <taxon>unclassified sequences</taxon>
        <taxon>metagenomes</taxon>
        <taxon>ecological metagenomes</taxon>
    </lineage>
</organism>
<comment type="caution">
    <text evidence="7">The sequence shown here is derived from an EMBL/GenBank/DDBJ whole genome shotgun (WGS) entry which is preliminary data.</text>
</comment>
<dbReference type="GO" id="GO:0032196">
    <property type="term" value="P:transposition"/>
    <property type="evidence" value="ECO:0007669"/>
    <property type="project" value="UniProtKB-KW"/>
</dbReference>
<keyword evidence="3" id="KW-0238">DNA-binding</keyword>
<evidence type="ECO:0000256" key="1">
    <source>
        <dbReference type="ARBA" id="ARBA00008761"/>
    </source>
</evidence>
<name>X1FG86_9ZZZZ</name>
<dbReference type="NCBIfam" id="NF040570">
    <property type="entry name" value="guided_TnpB"/>
    <property type="match status" value="1"/>
</dbReference>
<feature type="domain" description="Cas12f1-like TNB" evidence="6">
    <location>
        <begin position="205"/>
        <end position="267"/>
    </location>
</feature>
<evidence type="ECO:0000256" key="2">
    <source>
        <dbReference type="ARBA" id="ARBA00022578"/>
    </source>
</evidence>
<dbReference type="Pfam" id="PF07282">
    <property type="entry name" value="Cas12f1-like_TNB"/>
    <property type="match status" value="1"/>
</dbReference>
<reference evidence="7" key="1">
    <citation type="journal article" date="2014" name="Front. Microbiol.">
        <title>High frequency of phylogenetically diverse reductive dehalogenase-homologous genes in deep subseafloor sedimentary metagenomes.</title>
        <authorList>
            <person name="Kawai M."/>
            <person name="Futagami T."/>
            <person name="Toyoda A."/>
            <person name="Takaki Y."/>
            <person name="Nishi S."/>
            <person name="Hori S."/>
            <person name="Arai W."/>
            <person name="Tsubouchi T."/>
            <person name="Morono Y."/>
            <person name="Uchiyama I."/>
            <person name="Ito T."/>
            <person name="Fujiyama A."/>
            <person name="Inagaki F."/>
            <person name="Takami H."/>
        </authorList>
    </citation>
    <scope>NUCLEOTIDE SEQUENCE</scope>
    <source>
        <strain evidence="7">Expedition CK06-06</strain>
    </source>
</reference>
<dbReference type="GO" id="GO:0003677">
    <property type="term" value="F:DNA binding"/>
    <property type="evidence" value="ECO:0007669"/>
    <property type="project" value="UniProtKB-KW"/>
</dbReference>
<dbReference type="GO" id="GO:0006310">
    <property type="term" value="P:DNA recombination"/>
    <property type="evidence" value="ECO:0007669"/>
    <property type="project" value="UniProtKB-KW"/>
</dbReference>
<proteinExistence type="inferred from homology"/>
<accession>X1FG86</accession>
<protein>
    <recommendedName>
        <fullName evidence="8">Transposase IS891/IS1136/IS1341 domain-containing protein</fullName>
    </recommendedName>
</protein>
<comment type="similarity">
    <text evidence="1">In the C-terminal section; belongs to the transposase 35 family.</text>
</comment>
<dbReference type="NCBIfam" id="TIGR01766">
    <property type="entry name" value="IS200/IS605 family accessory protein TnpB-like domain"/>
    <property type="match status" value="1"/>
</dbReference>